<dbReference type="Pfam" id="PF14322">
    <property type="entry name" value="SusD-like_3"/>
    <property type="match status" value="1"/>
</dbReference>
<evidence type="ECO:0000256" key="4">
    <source>
        <dbReference type="ARBA" id="ARBA00023136"/>
    </source>
</evidence>
<sequence>MIPIRKHLVIFAFTSSLFTSCLKDVSLAPPTFQPITFTTADQLDEQLAGAYNLLTQDQLYAQGLWGYLTAGADESWRSNATTSTLFPELYNASAGESVYWNFWRQLYKGIEDANIILDVADVPDMPERKREQVIGQATFLRAYYFYLLVNYFGDVPLKTQLATEIGTNFNLPRDDSKKIYDFIITEMTKAEPLVPTMAEVQSTTYVTQGAVQAMLARVCLKMAGYPLLQNDKFAQALAWSQKLIQSNVHSLNPDYSRTFINNMENNMKDRNTKEGIWDAAFLSKSNTSGSYSGTGYLVLQQLGNLMGVYNPDASATSVAGYSSAAYRPYPKLFDLYAPGDLRRDWNIAPYSYKNITTTKYPYLEVVFTGGGGTGAKATAKTAQDGSIISIEIDNPGTGYTSEPAITFNTYKNSAVALPAIPPQAVTVTANKATATATISGGKITAITVTKPGLGYATIYDRGIGKWRREYEINPPPVRQQNYTSCNFPILRYADVLLMAAEADLKVNGAPSAKAVGYFNQVKRRAFGYDPLTASPVDVSTFTFQDIVDERSRELCFEGQRRNDLIRWGIMTTAMQTVFDDNTNRAPTAYLTAANMAANNFLTAPDKYVLFPIPSSEMALDKALTQNNGW</sequence>
<dbReference type="PROSITE" id="PS51257">
    <property type="entry name" value="PROKAR_LIPOPROTEIN"/>
    <property type="match status" value="1"/>
</dbReference>
<dbReference type="EMBL" id="CP032157">
    <property type="protein sequence ID" value="AXY72818.1"/>
    <property type="molecule type" value="Genomic_DNA"/>
</dbReference>
<comment type="subcellular location">
    <subcellularLocation>
        <location evidence="1">Cell outer membrane</location>
    </subcellularLocation>
</comment>
<proteinExistence type="inferred from homology"/>
<dbReference type="Gene3D" id="1.25.40.390">
    <property type="match status" value="2"/>
</dbReference>
<comment type="similarity">
    <text evidence="2">Belongs to the SusD family.</text>
</comment>
<evidence type="ECO:0000256" key="1">
    <source>
        <dbReference type="ARBA" id="ARBA00004442"/>
    </source>
</evidence>
<keyword evidence="3" id="KW-0732">Signal</keyword>
<dbReference type="GO" id="GO:0009279">
    <property type="term" value="C:cell outer membrane"/>
    <property type="evidence" value="ECO:0007669"/>
    <property type="project" value="UniProtKB-SubCell"/>
</dbReference>
<feature type="domain" description="RagB/SusD" evidence="6">
    <location>
        <begin position="273"/>
        <end position="629"/>
    </location>
</feature>
<dbReference type="CDD" id="cd08977">
    <property type="entry name" value="SusD"/>
    <property type="match status" value="1"/>
</dbReference>
<reference evidence="8 9" key="1">
    <citation type="submission" date="2018-09" db="EMBL/GenBank/DDBJ databases">
        <title>Genome sequencing of strain 6GH32-13.</title>
        <authorList>
            <person name="Weon H.-Y."/>
            <person name="Heo J."/>
            <person name="Kwon S.-W."/>
        </authorList>
    </citation>
    <scope>NUCLEOTIDE SEQUENCE [LARGE SCALE GENOMIC DNA]</scope>
    <source>
        <strain evidence="8 9">5GH32-13</strain>
    </source>
</reference>
<dbReference type="InterPro" id="IPR033985">
    <property type="entry name" value="SusD-like_N"/>
</dbReference>
<name>A0A3B7MEQ1_9BACT</name>
<evidence type="ECO:0000313" key="9">
    <source>
        <dbReference type="Proteomes" id="UP000263900"/>
    </source>
</evidence>
<dbReference type="InterPro" id="IPR012944">
    <property type="entry name" value="SusD_RagB_dom"/>
</dbReference>
<dbReference type="Proteomes" id="UP000263900">
    <property type="component" value="Chromosome"/>
</dbReference>
<organism evidence="8 9">
    <name type="scientific">Paraflavitalea soli</name>
    <dbReference type="NCBI Taxonomy" id="2315862"/>
    <lineage>
        <taxon>Bacteria</taxon>
        <taxon>Pseudomonadati</taxon>
        <taxon>Bacteroidota</taxon>
        <taxon>Chitinophagia</taxon>
        <taxon>Chitinophagales</taxon>
        <taxon>Chitinophagaceae</taxon>
        <taxon>Paraflavitalea</taxon>
    </lineage>
</organism>
<accession>A0A3B7MEQ1</accession>
<keyword evidence="5" id="KW-0998">Cell outer membrane</keyword>
<evidence type="ECO:0000313" key="8">
    <source>
        <dbReference type="EMBL" id="AXY72818.1"/>
    </source>
</evidence>
<dbReference type="SUPFAM" id="SSF48452">
    <property type="entry name" value="TPR-like"/>
    <property type="match status" value="1"/>
</dbReference>
<keyword evidence="9" id="KW-1185">Reference proteome</keyword>
<dbReference type="AlphaFoldDB" id="A0A3B7MEQ1"/>
<evidence type="ECO:0000256" key="5">
    <source>
        <dbReference type="ARBA" id="ARBA00023237"/>
    </source>
</evidence>
<dbReference type="InterPro" id="IPR011990">
    <property type="entry name" value="TPR-like_helical_dom_sf"/>
</dbReference>
<feature type="domain" description="SusD-like N-terminal" evidence="7">
    <location>
        <begin position="33"/>
        <end position="220"/>
    </location>
</feature>
<dbReference type="RefSeq" id="WP_119048656.1">
    <property type="nucleotide sequence ID" value="NZ_CP032157.1"/>
</dbReference>
<evidence type="ECO:0000256" key="3">
    <source>
        <dbReference type="ARBA" id="ARBA00022729"/>
    </source>
</evidence>
<protein>
    <submittedName>
        <fullName evidence="8">RagB/SusD family nutrient uptake outer membrane protein</fullName>
    </submittedName>
</protein>
<evidence type="ECO:0000256" key="2">
    <source>
        <dbReference type="ARBA" id="ARBA00006275"/>
    </source>
</evidence>
<evidence type="ECO:0000259" key="7">
    <source>
        <dbReference type="Pfam" id="PF14322"/>
    </source>
</evidence>
<dbReference type="OrthoDB" id="691907at2"/>
<keyword evidence="4" id="KW-0472">Membrane</keyword>
<dbReference type="Pfam" id="PF07980">
    <property type="entry name" value="SusD_RagB"/>
    <property type="match status" value="1"/>
</dbReference>
<dbReference type="KEGG" id="pseg:D3H65_02030"/>
<gene>
    <name evidence="8" type="ORF">D3H65_02030</name>
</gene>
<evidence type="ECO:0000259" key="6">
    <source>
        <dbReference type="Pfam" id="PF07980"/>
    </source>
</evidence>